<protein>
    <recommendedName>
        <fullName evidence="1">Alginate lyase 2 domain-containing protein</fullName>
    </recommendedName>
</protein>
<evidence type="ECO:0000313" key="2">
    <source>
        <dbReference type="EMBL" id="NIJ57872.1"/>
    </source>
</evidence>
<keyword evidence="3" id="KW-1185">Reference proteome</keyword>
<sequence>MSLIPDVAPGVNFDLTDWKITLPVNSKGSASGKAYEVKNLVNYENSKYFYTADDGAMVFYAPVKGATTSGSKYVRSELREMDNGRVAGWTTDEGGHMAATLEVDQAPIKTNGDAGRLIVGQVHGEDDELVRIYWDNEDIYFINDRAGSKNKETKFQLRDENGDTPDVSLNERFSYRIDVSGDVLDVRVYADGKEYKSITKINKVWQDDELYFKAGAYLGVNSDSGRGAGQVSFYQLDISHDANKIPELIGVPEGDFPA</sequence>
<reference evidence="2 3" key="1">
    <citation type="submission" date="2020-03" db="EMBL/GenBank/DDBJ databases">
        <title>Genomic Encyclopedia of Type Strains, Phase IV (KMG-IV): sequencing the most valuable type-strain genomes for metagenomic binning, comparative biology and taxonomic classification.</title>
        <authorList>
            <person name="Goeker M."/>
        </authorList>
    </citation>
    <scope>NUCLEOTIDE SEQUENCE [LARGE SCALE GENOMIC DNA]</scope>
    <source>
        <strain evidence="2 3">DSM 103870</strain>
    </source>
</reference>
<dbReference type="RefSeq" id="WP_166950913.1">
    <property type="nucleotide sequence ID" value="NZ_JAASQI010000003.1"/>
</dbReference>
<dbReference type="EMBL" id="JAASQI010000003">
    <property type="protein sequence ID" value="NIJ57872.1"/>
    <property type="molecule type" value="Genomic_DNA"/>
</dbReference>
<name>A0ABX0UY47_9HYPH</name>
<dbReference type="SUPFAM" id="SSF49899">
    <property type="entry name" value="Concanavalin A-like lectins/glucanases"/>
    <property type="match status" value="1"/>
</dbReference>
<comment type="caution">
    <text evidence="2">The sequence shown here is derived from an EMBL/GenBank/DDBJ whole genome shotgun (WGS) entry which is preliminary data.</text>
</comment>
<evidence type="ECO:0000259" key="1">
    <source>
        <dbReference type="Pfam" id="PF08787"/>
    </source>
</evidence>
<dbReference type="Proteomes" id="UP001429580">
    <property type="component" value="Unassembled WGS sequence"/>
</dbReference>
<evidence type="ECO:0000313" key="3">
    <source>
        <dbReference type="Proteomes" id="UP001429580"/>
    </source>
</evidence>
<organism evidence="2 3">
    <name type="scientific">Pseudochelatococcus lubricantis</name>
    <dbReference type="NCBI Taxonomy" id="1538102"/>
    <lineage>
        <taxon>Bacteria</taxon>
        <taxon>Pseudomonadati</taxon>
        <taxon>Pseudomonadota</taxon>
        <taxon>Alphaproteobacteria</taxon>
        <taxon>Hyphomicrobiales</taxon>
        <taxon>Chelatococcaceae</taxon>
        <taxon>Pseudochelatococcus</taxon>
    </lineage>
</organism>
<accession>A0ABX0UY47</accession>
<dbReference type="Pfam" id="PF08787">
    <property type="entry name" value="Alginate_lyase2"/>
    <property type="match status" value="1"/>
</dbReference>
<dbReference type="Gene3D" id="2.60.120.200">
    <property type="match status" value="1"/>
</dbReference>
<gene>
    <name evidence="2" type="ORF">FHS82_001708</name>
</gene>
<dbReference type="InterPro" id="IPR013320">
    <property type="entry name" value="ConA-like_dom_sf"/>
</dbReference>
<feature type="domain" description="Alginate lyase 2" evidence="1">
    <location>
        <begin position="13"/>
        <end position="240"/>
    </location>
</feature>
<dbReference type="InterPro" id="IPR014895">
    <property type="entry name" value="Alginate_lyase_2"/>
</dbReference>
<proteinExistence type="predicted"/>